<protein>
    <submittedName>
        <fullName evidence="2">Cytochrome c biogenesis protein transmembrane region</fullName>
    </submittedName>
</protein>
<feature type="transmembrane region" description="Helical" evidence="1">
    <location>
        <begin position="77"/>
        <end position="99"/>
    </location>
</feature>
<keyword evidence="1" id="KW-0472">Membrane</keyword>
<evidence type="ECO:0000256" key="1">
    <source>
        <dbReference type="SAM" id="Phobius"/>
    </source>
</evidence>
<accession>E0SRI5</accession>
<dbReference type="InterPro" id="IPR051790">
    <property type="entry name" value="Cytochrome_c-biogenesis_DsbD"/>
</dbReference>
<dbReference type="HOGENOM" id="CLU_102061_0_0_2"/>
<feature type="transmembrane region" description="Helical" evidence="1">
    <location>
        <begin position="184"/>
        <end position="210"/>
    </location>
</feature>
<dbReference type="PANTHER" id="PTHR31272">
    <property type="entry name" value="CYTOCHROME C-TYPE BIOGENESIS PROTEIN HI_1454-RELATED"/>
    <property type="match status" value="1"/>
</dbReference>
<feature type="transmembrane region" description="Helical" evidence="1">
    <location>
        <begin position="222"/>
        <end position="247"/>
    </location>
</feature>
<keyword evidence="1" id="KW-1133">Transmembrane helix</keyword>
<dbReference type="Proteomes" id="UP000001304">
    <property type="component" value="Chromosome"/>
</dbReference>
<keyword evidence="3" id="KW-1185">Reference proteome</keyword>
<dbReference type="PANTHER" id="PTHR31272:SF9">
    <property type="entry name" value="BLL1027 PROTEIN"/>
    <property type="match status" value="1"/>
</dbReference>
<dbReference type="KEGG" id="iag:Igag_0422"/>
<reference evidence="2 3" key="1">
    <citation type="journal article" date="2010" name="Stand. Genomic Sci.">
        <title>Complete genome sequence of Ignisphaera aggregans type strain (AQ1.S1).</title>
        <authorList>
            <person name="Goker M."/>
            <person name="Held B."/>
            <person name="Lapidus A."/>
            <person name="Nolan M."/>
            <person name="Spring S."/>
            <person name="Yasawong M."/>
            <person name="Lucas S."/>
            <person name="Glavina Del Rio T."/>
            <person name="Tice H."/>
            <person name="Cheng J.F."/>
            <person name="Goodwin L."/>
            <person name="Tapia R."/>
            <person name="Pitluck S."/>
            <person name="Liolios K."/>
            <person name="Ivanova N."/>
            <person name="Mavromatis K."/>
            <person name="Mikhailova N."/>
            <person name="Pati A."/>
            <person name="Chen A."/>
            <person name="Palaniappan K."/>
            <person name="Brambilla E."/>
            <person name="Land M."/>
            <person name="Hauser L."/>
            <person name="Chang Y.J."/>
            <person name="Jeffries C.D."/>
            <person name="Brettin T."/>
            <person name="Detter J.C."/>
            <person name="Han C."/>
            <person name="Rohde M."/>
            <person name="Sikorski J."/>
            <person name="Woyke T."/>
            <person name="Bristow J."/>
            <person name="Eisen J.A."/>
            <person name="Markowitz V."/>
            <person name="Hugenholtz P."/>
            <person name="Kyrpides N.C."/>
            <person name="Klenk H.P."/>
        </authorList>
    </citation>
    <scope>NUCLEOTIDE SEQUENCE [LARGE SCALE GENOMIC DNA]</scope>
    <source>
        <strain evidence="3">DSM 17230 / JCM 13409 / AQ1.S1</strain>
    </source>
</reference>
<dbReference type="EMBL" id="CP002098">
    <property type="protein sequence ID" value="ADM27260.1"/>
    <property type="molecule type" value="Genomic_DNA"/>
</dbReference>
<feature type="transmembrane region" description="Helical" evidence="1">
    <location>
        <begin position="41"/>
        <end position="65"/>
    </location>
</feature>
<sequence length="248" mass="27107">MRFVFLSLLLMLLALSLAYIPIVLAQYNTIAERGLSPWLLLSLALLDSVNPCDIAIMISLVIAVASAAGRYRAIGAVISFSLAIYLVYFLIGIGLSQFFSLFPPWLGIAVAILFGIYTLYGGISSLKGDECKVCRDRDISRFSSMPIIGGFALGLIISLTLTPCTAGPYIIFTGILSGLNIWKRILYLLLYDLVFISPMLLIGIITAIAIEHKNISHFISRYTPFIRIASGIAVIAVGIWFASLLYII</sequence>
<dbReference type="BioCyc" id="IAGG583356:GHAH-425-MONOMER"/>
<gene>
    <name evidence="2" type="ordered locus">Igag_0422</name>
</gene>
<proteinExistence type="predicted"/>
<evidence type="ECO:0000313" key="2">
    <source>
        <dbReference type="EMBL" id="ADM27260.1"/>
    </source>
</evidence>
<feature type="transmembrane region" description="Helical" evidence="1">
    <location>
        <begin position="105"/>
        <end position="126"/>
    </location>
</feature>
<evidence type="ECO:0000313" key="3">
    <source>
        <dbReference type="Proteomes" id="UP000001304"/>
    </source>
</evidence>
<keyword evidence="1 2" id="KW-0812">Transmembrane</keyword>
<organism evidence="2 3">
    <name type="scientific">Ignisphaera aggregans (strain DSM 17230 / JCM 13409 / AQ1.S1)</name>
    <dbReference type="NCBI Taxonomy" id="583356"/>
    <lineage>
        <taxon>Archaea</taxon>
        <taxon>Thermoproteota</taxon>
        <taxon>Thermoprotei</taxon>
        <taxon>Desulfurococcales</taxon>
        <taxon>Desulfurococcaceae</taxon>
        <taxon>Ignisphaera</taxon>
    </lineage>
</organism>
<feature type="transmembrane region" description="Helical" evidence="1">
    <location>
        <begin position="147"/>
        <end position="172"/>
    </location>
</feature>
<name>E0SRI5_IGNAA</name>
<dbReference type="STRING" id="583356.Igag_0422"/>
<dbReference type="AlphaFoldDB" id="E0SRI5"/>